<dbReference type="SUPFAM" id="SSF55729">
    <property type="entry name" value="Acyl-CoA N-acyltransferases (Nat)"/>
    <property type="match status" value="1"/>
</dbReference>
<keyword evidence="2" id="KW-0012">Acyltransferase</keyword>
<evidence type="ECO:0000256" key="8">
    <source>
        <dbReference type="ARBA" id="ARBA00048799"/>
    </source>
</evidence>
<comment type="catalytic activity">
    <reaction evidence="7">
        <text>N-terminal L-methionyl-L-lysyl-[protein] + acetyl-CoA = N-terminal N(alpha)-acetyl-L-methionyl-L-lysyl-[protein] + CoA + H(+)</text>
        <dbReference type="Rhea" id="RHEA:50580"/>
        <dbReference type="Rhea" id="RHEA-COMP:12734"/>
        <dbReference type="Rhea" id="RHEA-COMP:12735"/>
        <dbReference type="ChEBI" id="CHEBI:15378"/>
        <dbReference type="ChEBI" id="CHEBI:57287"/>
        <dbReference type="ChEBI" id="CHEBI:57288"/>
        <dbReference type="ChEBI" id="CHEBI:133406"/>
        <dbReference type="ChEBI" id="CHEBI:133407"/>
        <dbReference type="EC" id="2.3.1.258"/>
    </reaction>
</comment>
<dbReference type="AlphaFoldDB" id="A0A1I7UET4"/>
<dbReference type="GO" id="GO:0120518">
    <property type="term" value="F:protein N-terminal-methionine acetyltransferase activity"/>
    <property type="evidence" value="ECO:0007669"/>
    <property type="project" value="UniProtKB-EC"/>
</dbReference>
<dbReference type="PROSITE" id="PS51186">
    <property type="entry name" value="GNAT"/>
    <property type="match status" value="1"/>
</dbReference>
<evidence type="ECO:0000256" key="7">
    <source>
        <dbReference type="ARBA" id="ARBA00048618"/>
    </source>
</evidence>
<dbReference type="Proteomes" id="UP000095282">
    <property type="component" value="Unplaced"/>
</dbReference>
<feature type="compositionally biased region" description="Basic and acidic residues" evidence="12">
    <location>
        <begin position="125"/>
        <end position="134"/>
    </location>
</feature>
<evidence type="ECO:0000256" key="12">
    <source>
        <dbReference type="SAM" id="MobiDB-lite"/>
    </source>
</evidence>
<organism evidence="14 15">
    <name type="scientific">Caenorhabditis tropicalis</name>
    <dbReference type="NCBI Taxonomy" id="1561998"/>
    <lineage>
        <taxon>Eukaryota</taxon>
        <taxon>Metazoa</taxon>
        <taxon>Ecdysozoa</taxon>
        <taxon>Nematoda</taxon>
        <taxon>Chromadorea</taxon>
        <taxon>Rhabditida</taxon>
        <taxon>Rhabditina</taxon>
        <taxon>Rhabditomorpha</taxon>
        <taxon>Rhabditoidea</taxon>
        <taxon>Rhabditidae</taxon>
        <taxon>Peloderinae</taxon>
        <taxon>Caenorhabditis</taxon>
    </lineage>
</organism>
<evidence type="ECO:0000313" key="14">
    <source>
        <dbReference type="Proteomes" id="UP000095282"/>
    </source>
</evidence>
<sequence length="605" mass="69404">MSSTAPEAERRERQEKSAKNVDEKEKSLGTTPYAWSYDQEDQIILDYEEDSDDFLEDPLEEQITTGVAESVTSDAEEPTRYQTASSSGSSGTTTVQKPSASRDGRVNQSRIFGQAIAQLQSYQEQHSKAEKVSEPRLTNSARRIVSEKRDVERKTSEEILTKKRDQTVQTSEKSKTSEARRAKQPVTHASARSRSREDNWERKKKQNSPRARNRESREARYVERHSRRYGAPISSRATTRYKISPIRTSSISITSKQSSISSAQVDRTASRVEGGSIKRSYEPTVPKNISSFQMRQDRETNCSAAVSHASHQSGSQTHMTFHKRSRSFEISYDEKLKTTLANLKKNEREQFLRKEMELVEKENKAYDFAQETEDIEFLKTFVKDEWEAAARLFERLEFDRFPFSEQFGDYTGSLFCKTIVVEVAEETRIEETQGVQPLDLMFDVKSFDVEKLDALNHSVVIEDVTQDTIETLKELNIEIFPKSNTDELFKNVLKTSNFSRLALFDGIPVGFIFAEKKFNSDGSSHLFIVTMGVKAEKQRHGIAGMLIKHIIQFAQETEDIKFLKTFVKDECEAAARLFERLEFDRFPFPEQFGDYTGSFFCKSTQ</sequence>
<reference evidence="15" key="1">
    <citation type="submission" date="2016-11" db="UniProtKB">
        <authorList>
            <consortium name="WormBaseParasite"/>
        </authorList>
    </citation>
    <scope>IDENTIFICATION</scope>
</reference>
<comment type="catalytic activity">
    <reaction evidence="8">
        <text>N-terminal L-methionyl-L-valyl-[protein] + acetyl-CoA = N-terminal N(alpha)-acetyl-L-methionyl-L-valyl-[protein] + CoA + H(+)</text>
        <dbReference type="Rhea" id="RHEA:50572"/>
        <dbReference type="Rhea" id="RHEA-COMP:12730"/>
        <dbReference type="Rhea" id="RHEA-COMP:12731"/>
        <dbReference type="ChEBI" id="CHEBI:15378"/>
        <dbReference type="ChEBI" id="CHEBI:57287"/>
        <dbReference type="ChEBI" id="CHEBI:57288"/>
        <dbReference type="ChEBI" id="CHEBI:133402"/>
        <dbReference type="ChEBI" id="CHEBI:133403"/>
        <dbReference type="EC" id="2.3.1.258"/>
    </reaction>
</comment>
<feature type="compositionally biased region" description="Low complexity" evidence="12">
    <location>
        <begin position="85"/>
        <end position="94"/>
    </location>
</feature>
<dbReference type="EC" id="2.3.1.258" evidence="3"/>
<comment type="catalytic activity">
    <reaction evidence="6">
        <text>N-terminal L-methionyl-L-phenylalanyl-[protein] + acetyl-CoA = N-terminal N(alpha)-acetyl-L-methionyl-L-phenylalanyl-[protein] + CoA + H(+)</text>
        <dbReference type="Rhea" id="RHEA:50528"/>
        <dbReference type="Rhea" id="RHEA-COMP:12715"/>
        <dbReference type="Rhea" id="RHEA-COMP:12716"/>
        <dbReference type="ChEBI" id="CHEBI:15378"/>
        <dbReference type="ChEBI" id="CHEBI:57287"/>
        <dbReference type="ChEBI" id="CHEBI:57288"/>
        <dbReference type="ChEBI" id="CHEBI:133382"/>
        <dbReference type="ChEBI" id="CHEBI:133383"/>
        <dbReference type="EC" id="2.3.1.258"/>
    </reaction>
</comment>
<comment type="catalytic activity">
    <reaction evidence="5">
        <text>N-terminal L-methionyl-L-tyrosyl-[protein] + acetyl-CoA = N-terminal N(alpha)-acetyl-L-methionyl-L-tyrosyl-[protein] + CoA + H(+)</text>
        <dbReference type="Rhea" id="RHEA:50532"/>
        <dbReference type="Rhea" id="RHEA-COMP:12717"/>
        <dbReference type="Rhea" id="RHEA-COMP:12718"/>
        <dbReference type="ChEBI" id="CHEBI:15378"/>
        <dbReference type="ChEBI" id="CHEBI:57287"/>
        <dbReference type="ChEBI" id="CHEBI:57288"/>
        <dbReference type="ChEBI" id="CHEBI:133384"/>
        <dbReference type="ChEBI" id="CHEBI:133385"/>
        <dbReference type="EC" id="2.3.1.258"/>
    </reaction>
</comment>
<feature type="compositionally biased region" description="Polar residues" evidence="12">
    <location>
        <begin position="62"/>
        <end position="73"/>
    </location>
</feature>
<protein>
    <recommendedName>
        <fullName evidence="3">N-terminal methionine N(alpha)-acetyltransferase NatE</fullName>
        <ecNumber evidence="3">2.3.1.258</ecNumber>
    </recommendedName>
</protein>
<dbReference type="STRING" id="1561998.A0A1I7UET4"/>
<evidence type="ECO:0000256" key="9">
    <source>
        <dbReference type="ARBA" id="ARBA00049002"/>
    </source>
</evidence>
<dbReference type="GO" id="GO:0031415">
    <property type="term" value="C:NatA complex"/>
    <property type="evidence" value="ECO:0007669"/>
    <property type="project" value="TreeGrafter"/>
</dbReference>
<feature type="domain" description="N-acetyltransferase" evidence="13">
    <location>
        <begin position="459"/>
        <end position="602"/>
    </location>
</feature>
<comment type="catalytic activity">
    <reaction evidence="11">
        <text>N-terminal L-methionyl-L-threonyl-[protein] + acetyl-CoA = N-terminal N(alpha)-acetyl-L-methionyl-L-threonyl-[protein] + CoA + H(+)</text>
        <dbReference type="Rhea" id="RHEA:50576"/>
        <dbReference type="Rhea" id="RHEA-COMP:12732"/>
        <dbReference type="Rhea" id="RHEA-COMP:12733"/>
        <dbReference type="ChEBI" id="CHEBI:15378"/>
        <dbReference type="ChEBI" id="CHEBI:57287"/>
        <dbReference type="ChEBI" id="CHEBI:57288"/>
        <dbReference type="ChEBI" id="CHEBI:133404"/>
        <dbReference type="ChEBI" id="CHEBI:133405"/>
        <dbReference type="EC" id="2.3.1.258"/>
    </reaction>
</comment>
<dbReference type="WBParaSite" id="Csp11.Scaffold629.g8595.t1">
    <property type="protein sequence ID" value="Csp11.Scaffold629.g8595.t1"/>
    <property type="gene ID" value="Csp11.Scaffold629.g8595"/>
</dbReference>
<keyword evidence="14" id="KW-1185">Reference proteome</keyword>
<evidence type="ECO:0000313" key="15">
    <source>
        <dbReference type="WBParaSite" id="Csp11.Scaffold629.g8595.t1"/>
    </source>
</evidence>
<comment type="catalytic activity">
    <reaction evidence="9">
        <text>N-terminal L-methionyl-L-alanyl-[protein] + acetyl-CoA = N-terminal N(alpha)-acetyl-L-methionyl-L-alanyl-[protein] + CoA + H(+)</text>
        <dbReference type="Rhea" id="RHEA:50564"/>
        <dbReference type="Rhea" id="RHEA-COMP:12726"/>
        <dbReference type="Rhea" id="RHEA-COMP:12727"/>
        <dbReference type="ChEBI" id="CHEBI:15378"/>
        <dbReference type="ChEBI" id="CHEBI:57287"/>
        <dbReference type="ChEBI" id="CHEBI:57288"/>
        <dbReference type="ChEBI" id="CHEBI:133398"/>
        <dbReference type="ChEBI" id="CHEBI:133399"/>
        <dbReference type="EC" id="2.3.1.258"/>
    </reaction>
</comment>
<evidence type="ECO:0000256" key="6">
    <source>
        <dbReference type="ARBA" id="ARBA00048490"/>
    </source>
</evidence>
<keyword evidence="1" id="KW-0808">Transferase</keyword>
<evidence type="ECO:0000256" key="3">
    <source>
        <dbReference type="ARBA" id="ARBA00039121"/>
    </source>
</evidence>
<accession>A0A1I7UET4</accession>
<dbReference type="InterPro" id="IPR016181">
    <property type="entry name" value="Acyl_CoA_acyltransferase"/>
</dbReference>
<feature type="compositionally biased region" description="Basic and acidic residues" evidence="12">
    <location>
        <begin position="144"/>
        <end position="181"/>
    </location>
</feature>
<proteinExistence type="predicted"/>
<evidence type="ECO:0000256" key="11">
    <source>
        <dbReference type="ARBA" id="ARBA00049454"/>
    </source>
</evidence>
<dbReference type="GO" id="GO:0007064">
    <property type="term" value="P:mitotic sister chromatid cohesion"/>
    <property type="evidence" value="ECO:0007669"/>
    <property type="project" value="TreeGrafter"/>
</dbReference>
<dbReference type="Pfam" id="PF00583">
    <property type="entry name" value="Acetyltransf_1"/>
    <property type="match status" value="1"/>
</dbReference>
<evidence type="ECO:0000259" key="13">
    <source>
        <dbReference type="PROSITE" id="PS51186"/>
    </source>
</evidence>
<dbReference type="eggNOG" id="KOG3138">
    <property type="taxonomic scope" value="Eukaryota"/>
</dbReference>
<dbReference type="InterPro" id="IPR000182">
    <property type="entry name" value="GNAT_dom"/>
</dbReference>
<evidence type="ECO:0000256" key="10">
    <source>
        <dbReference type="ARBA" id="ARBA00049103"/>
    </source>
</evidence>
<dbReference type="PANTHER" id="PTHR42919">
    <property type="entry name" value="N-ALPHA-ACETYLTRANSFERASE"/>
    <property type="match status" value="1"/>
</dbReference>
<feature type="compositionally biased region" description="Polar residues" evidence="12">
    <location>
        <begin position="106"/>
        <end position="124"/>
    </location>
</feature>
<name>A0A1I7UET4_9PELO</name>
<dbReference type="Gene3D" id="3.40.630.30">
    <property type="match status" value="1"/>
</dbReference>
<feature type="compositionally biased region" description="Basic and acidic residues" evidence="12">
    <location>
        <begin position="7"/>
        <end position="27"/>
    </location>
</feature>
<evidence type="ECO:0000256" key="4">
    <source>
        <dbReference type="ARBA" id="ARBA00048251"/>
    </source>
</evidence>
<feature type="compositionally biased region" description="Acidic residues" evidence="12">
    <location>
        <begin position="38"/>
        <end position="60"/>
    </location>
</feature>
<dbReference type="PANTHER" id="PTHR42919:SF8">
    <property type="entry name" value="N-ALPHA-ACETYLTRANSFERASE 50"/>
    <property type="match status" value="1"/>
</dbReference>
<evidence type="ECO:0000256" key="5">
    <source>
        <dbReference type="ARBA" id="ARBA00048335"/>
    </source>
</evidence>
<evidence type="ECO:0000256" key="2">
    <source>
        <dbReference type="ARBA" id="ARBA00023315"/>
    </source>
</evidence>
<comment type="catalytic activity">
    <reaction evidence="4">
        <text>N-terminal L-methionyl-L-seryl-[protein] + acetyl-CoA = N-terminal N(alpha)-acetyl-L-methionyl-L-seryl-[protein] + CoA + H(+)</text>
        <dbReference type="Rhea" id="RHEA:50568"/>
        <dbReference type="Rhea" id="RHEA-COMP:12728"/>
        <dbReference type="Rhea" id="RHEA-COMP:12729"/>
        <dbReference type="ChEBI" id="CHEBI:15378"/>
        <dbReference type="ChEBI" id="CHEBI:57287"/>
        <dbReference type="ChEBI" id="CHEBI:57288"/>
        <dbReference type="ChEBI" id="CHEBI:133400"/>
        <dbReference type="ChEBI" id="CHEBI:133401"/>
        <dbReference type="EC" id="2.3.1.258"/>
    </reaction>
</comment>
<dbReference type="InterPro" id="IPR051556">
    <property type="entry name" value="N-term/lysine_N-AcTrnsfr"/>
</dbReference>
<comment type="catalytic activity">
    <reaction evidence="10">
        <text>N-terminal L-methionyl-L-leucyl-[protein] + acetyl-CoA = N-terminal N(alpha)-acetyl-L-methionyl-L-leucyl-[protein] + CoA + H(+)</text>
        <dbReference type="Rhea" id="RHEA:50520"/>
        <dbReference type="Rhea" id="RHEA-COMP:12711"/>
        <dbReference type="Rhea" id="RHEA-COMP:12712"/>
        <dbReference type="ChEBI" id="CHEBI:15378"/>
        <dbReference type="ChEBI" id="CHEBI:57287"/>
        <dbReference type="ChEBI" id="CHEBI:57288"/>
        <dbReference type="ChEBI" id="CHEBI:133377"/>
        <dbReference type="ChEBI" id="CHEBI:133378"/>
        <dbReference type="EC" id="2.3.1.258"/>
    </reaction>
</comment>
<feature type="compositionally biased region" description="Basic and acidic residues" evidence="12">
    <location>
        <begin position="212"/>
        <end position="224"/>
    </location>
</feature>
<evidence type="ECO:0000256" key="1">
    <source>
        <dbReference type="ARBA" id="ARBA00022679"/>
    </source>
</evidence>
<feature type="region of interest" description="Disordered" evidence="12">
    <location>
        <begin position="1"/>
        <end position="236"/>
    </location>
</feature>